<dbReference type="EMBL" id="ML769741">
    <property type="protein sequence ID" value="KAE9388500.1"/>
    <property type="molecule type" value="Genomic_DNA"/>
</dbReference>
<accession>A0A6A4GT66</accession>
<dbReference type="Proteomes" id="UP000799118">
    <property type="component" value="Unassembled WGS sequence"/>
</dbReference>
<dbReference type="OrthoDB" id="3187773at2759"/>
<organism evidence="1 2">
    <name type="scientific">Gymnopus androsaceus JB14</name>
    <dbReference type="NCBI Taxonomy" id="1447944"/>
    <lineage>
        <taxon>Eukaryota</taxon>
        <taxon>Fungi</taxon>
        <taxon>Dikarya</taxon>
        <taxon>Basidiomycota</taxon>
        <taxon>Agaricomycotina</taxon>
        <taxon>Agaricomycetes</taxon>
        <taxon>Agaricomycetidae</taxon>
        <taxon>Agaricales</taxon>
        <taxon>Marasmiineae</taxon>
        <taxon>Omphalotaceae</taxon>
        <taxon>Gymnopus</taxon>
    </lineage>
</organism>
<reference evidence="1" key="1">
    <citation type="journal article" date="2019" name="Environ. Microbiol.">
        <title>Fungal ecological strategies reflected in gene transcription - a case study of two litter decomposers.</title>
        <authorList>
            <person name="Barbi F."/>
            <person name="Kohler A."/>
            <person name="Barry K."/>
            <person name="Baskaran P."/>
            <person name="Daum C."/>
            <person name="Fauchery L."/>
            <person name="Ihrmark K."/>
            <person name="Kuo A."/>
            <person name="LaButti K."/>
            <person name="Lipzen A."/>
            <person name="Morin E."/>
            <person name="Grigoriev I.V."/>
            <person name="Henrissat B."/>
            <person name="Lindahl B."/>
            <person name="Martin F."/>
        </authorList>
    </citation>
    <scope>NUCLEOTIDE SEQUENCE</scope>
    <source>
        <strain evidence="1">JB14</strain>
    </source>
</reference>
<dbReference type="AlphaFoldDB" id="A0A6A4GT66"/>
<proteinExistence type="predicted"/>
<evidence type="ECO:0000313" key="2">
    <source>
        <dbReference type="Proteomes" id="UP000799118"/>
    </source>
</evidence>
<gene>
    <name evidence="1" type="ORF">BT96DRAFT_836169</name>
</gene>
<keyword evidence="2" id="KW-1185">Reference proteome</keyword>
<name>A0A6A4GT66_9AGAR</name>
<sequence length="166" mass="19260">VFHSAVAMYYAPSDNAGIRGMHRERIHCNPSWYGHPRHKSVTVVMDESSLGFRGMSAAHVHLFFSFVHQGTKYPCALVHWYDTYRRSCDTKTGMWVVRPGYHDNARLHRPHLAVIHLETILRGIHLIPVYGYSPVPRQLKYHNSLDVFTAFYVNRLADYHSNEILL</sequence>
<feature type="non-terminal residue" evidence="1">
    <location>
        <position position="1"/>
    </location>
</feature>
<protein>
    <submittedName>
        <fullName evidence="1">Uncharacterized protein</fullName>
    </submittedName>
</protein>
<evidence type="ECO:0000313" key="1">
    <source>
        <dbReference type="EMBL" id="KAE9388500.1"/>
    </source>
</evidence>